<dbReference type="PANTHER" id="PTHR31151">
    <property type="entry name" value="PROLINE-TRNA LIGASE (DUF1680)"/>
    <property type="match status" value="1"/>
</dbReference>
<dbReference type="InterPro" id="IPR006558">
    <property type="entry name" value="LamG-like"/>
</dbReference>
<comment type="caution">
    <text evidence="4">The sequence shown here is derived from an EMBL/GenBank/DDBJ whole genome shotgun (WGS) entry which is preliminary data.</text>
</comment>
<dbReference type="RefSeq" id="WP_218038035.1">
    <property type="nucleotide sequence ID" value="NZ_BAAAHM010000001.1"/>
</dbReference>
<dbReference type="InterPro" id="IPR012878">
    <property type="entry name" value="Beta-AFase-like_GH127_cat"/>
</dbReference>
<dbReference type="SMART" id="SM00560">
    <property type="entry name" value="LamGL"/>
    <property type="match status" value="1"/>
</dbReference>
<dbReference type="PANTHER" id="PTHR31151:SF0">
    <property type="entry name" value="PROLINE-TRNA LIGASE (DUF1680)"/>
    <property type="match status" value="1"/>
</dbReference>
<evidence type="ECO:0000259" key="3">
    <source>
        <dbReference type="SMART" id="SM00560"/>
    </source>
</evidence>
<sequence>MAGIPYVGAGSNTAIRPFWLHEVSLQSGLLQEKRDRMKAFLQTFDERRFLMLFNNQAGRPNPSGISVPGGWEDGGLLSGHWAGHYMSALAQAYADQGQQVFKTKLDWMVDELAACQAAITARMGSTGGGGSAEELPIGRVAGRFGNGLRLNGGSNAEHIRLPQEAVSQLTNFTIATWVNLAAAQNWSRVFDFGQNTTVNMFLTARSGVTGNPPRFAITVGGSGQEQQINGTSAVPTGQWVHFAVTLAGNVGTLYVNGSPVGTNTSMTLNPTNLGVPGNVWIGRSQYGDAMLNATIDEFHIFDRALSQAEIQSLQSSAAGSTGGGNIAWYRFDEESGATALDASPNHRDAGIVAIPSANPGLWTPVYPGYLGAIPEDAVIRMGPPRFAVYGSNQSTNVWAPWYTQHKIMRGLLDAYYLTGNMKAREVVVKMADWAHLALTTGDKNHPQYQGPITRDNLNYMWDTYIAGELGGANEVFPEIYALTGDAKHLQTAKLFDNRESLFGACVENRDILVVRDPAPIGRRRPARLHVNQHVPGFSGYMRIFEQTGDQEYLQAAKNFFGMIVPHRMFSHGGTGGNYPGSNNNIEMFQNRDNIANAIAQGGAETCSIYNVSKLARNLFFHTQDPKYMDYYERALFNQLAGSRADATTTSNPQVTYFQPLTPGASKSYGNTGTCCGGTGLEIHTKYQDAVYSKSADGSTLWVNLFVPSTVTWAEKNFTVTQETSFPRQAGTRLTVNGSGSLDIKLRVPGWVRNGFTVRINGAVAPMQTPAPDTYVTLSRTWSPGDVIDVSMPFSIRIERAIDRPDTQSIMWGPLLMPILGNPGGGTYRELTLYRYLKRDGDYSRAAITAAGTSAAGDPLFTTHGFNLRPWYVGDTQAHSAYFRRVEPRIVFGSIDSGVPNVKRNDGLPNYDVPVTGVTSPGTDGLTFLDVVWDSAPFATHAAFVAKVTQTAEAFVAAGNLTSAQKDAVVAAAASARSELAPGAEVPVTVTAEGRCVGNSTYVAVRVTNDHDGPVDVVMETPYGSRTFADVAPGKYAYQSFAVRARQVAAGEVTIRVTGTIDGTSVTSEVVKQYAAAACG</sequence>
<dbReference type="SUPFAM" id="SSF48208">
    <property type="entry name" value="Six-hairpin glycosidases"/>
    <property type="match status" value="1"/>
</dbReference>
<dbReference type="Gene3D" id="2.60.120.200">
    <property type="match status" value="1"/>
</dbReference>
<evidence type="ECO:0000256" key="2">
    <source>
        <dbReference type="ARBA" id="ARBA00023157"/>
    </source>
</evidence>
<dbReference type="Pfam" id="PF20736">
    <property type="entry name" value="Glyco_hydro127M"/>
    <property type="match status" value="1"/>
</dbReference>
<dbReference type="Proteomes" id="UP000377595">
    <property type="component" value="Unassembled WGS sequence"/>
</dbReference>
<dbReference type="SUPFAM" id="SSF49899">
    <property type="entry name" value="Concanavalin A-like lectins/glucanases"/>
    <property type="match status" value="1"/>
</dbReference>
<gene>
    <name evidence="4" type="ORF">Aple_001130</name>
</gene>
<accession>A0A5M3XGI6</accession>
<dbReference type="InterPro" id="IPR049046">
    <property type="entry name" value="Beta-AFase-like_GH127_middle"/>
</dbReference>
<dbReference type="InterPro" id="IPR013320">
    <property type="entry name" value="ConA-like_dom_sf"/>
</dbReference>
<dbReference type="Pfam" id="PF07944">
    <property type="entry name" value="Beta-AFase-like_GH127_cat"/>
    <property type="match status" value="2"/>
</dbReference>
<dbReference type="AlphaFoldDB" id="A0A5M3XGI6"/>
<dbReference type="GO" id="GO:0005975">
    <property type="term" value="P:carbohydrate metabolic process"/>
    <property type="evidence" value="ECO:0007669"/>
    <property type="project" value="InterPro"/>
</dbReference>
<evidence type="ECO:0000256" key="1">
    <source>
        <dbReference type="ARBA" id="ARBA00022729"/>
    </source>
</evidence>
<dbReference type="Pfam" id="PF13385">
    <property type="entry name" value="Laminin_G_3"/>
    <property type="match status" value="1"/>
</dbReference>
<proteinExistence type="predicted"/>
<keyword evidence="1" id="KW-0732">Signal</keyword>
<evidence type="ECO:0000313" key="4">
    <source>
        <dbReference type="EMBL" id="GES17218.1"/>
    </source>
</evidence>
<feature type="domain" description="LamG-like jellyroll fold" evidence="3">
    <location>
        <begin position="170"/>
        <end position="308"/>
    </location>
</feature>
<dbReference type="EMBL" id="BLAF01000004">
    <property type="protein sequence ID" value="GES17218.1"/>
    <property type="molecule type" value="Genomic_DNA"/>
</dbReference>
<protein>
    <recommendedName>
        <fullName evidence="3">LamG-like jellyroll fold domain-containing protein</fullName>
    </recommendedName>
</protein>
<name>A0A5M3XGI6_9ACTN</name>
<keyword evidence="5" id="KW-1185">Reference proteome</keyword>
<organism evidence="4 5">
    <name type="scientific">Acrocarpospora pleiomorpha</name>
    <dbReference type="NCBI Taxonomy" id="90975"/>
    <lineage>
        <taxon>Bacteria</taxon>
        <taxon>Bacillati</taxon>
        <taxon>Actinomycetota</taxon>
        <taxon>Actinomycetes</taxon>
        <taxon>Streptosporangiales</taxon>
        <taxon>Streptosporangiaceae</taxon>
        <taxon>Acrocarpospora</taxon>
    </lineage>
</organism>
<reference evidence="4 5" key="1">
    <citation type="submission" date="2019-10" db="EMBL/GenBank/DDBJ databases">
        <title>Whole genome shotgun sequence of Acrocarpospora pleiomorpha NBRC 16267.</title>
        <authorList>
            <person name="Ichikawa N."/>
            <person name="Kimura A."/>
            <person name="Kitahashi Y."/>
            <person name="Komaki H."/>
            <person name="Oguchi A."/>
        </authorList>
    </citation>
    <scope>NUCLEOTIDE SEQUENCE [LARGE SCALE GENOMIC DNA]</scope>
    <source>
        <strain evidence="4 5">NBRC 16267</strain>
    </source>
</reference>
<dbReference type="InterPro" id="IPR008928">
    <property type="entry name" value="6-hairpin_glycosidase_sf"/>
</dbReference>
<keyword evidence="2" id="KW-1015">Disulfide bond</keyword>
<evidence type="ECO:0000313" key="5">
    <source>
        <dbReference type="Proteomes" id="UP000377595"/>
    </source>
</evidence>